<feature type="transmembrane region" description="Helical" evidence="7">
    <location>
        <begin position="12"/>
        <end position="35"/>
    </location>
</feature>
<feature type="transmembrane region" description="Helical" evidence="7">
    <location>
        <begin position="130"/>
        <end position="147"/>
    </location>
</feature>
<evidence type="ECO:0000313" key="10">
    <source>
        <dbReference type="Proteomes" id="UP000271031"/>
    </source>
</evidence>
<dbReference type="RefSeq" id="WP_122916448.1">
    <property type="nucleotide sequence ID" value="NZ_RHHQ01000004.1"/>
</dbReference>
<dbReference type="GO" id="GO:0016413">
    <property type="term" value="F:O-acetyltransferase activity"/>
    <property type="evidence" value="ECO:0007669"/>
    <property type="project" value="TreeGrafter"/>
</dbReference>
<feature type="domain" description="Acyltransferase 3" evidence="8">
    <location>
        <begin position="17"/>
        <end position="352"/>
    </location>
</feature>
<feature type="transmembrane region" description="Helical" evidence="7">
    <location>
        <begin position="207"/>
        <end position="223"/>
    </location>
</feature>
<keyword evidence="5 7" id="KW-1133">Transmembrane helix</keyword>
<dbReference type="AlphaFoldDB" id="A0A3M8DWA5"/>
<gene>
    <name evidence="9" type="ORF">EDM56_03265</name>
</gene>
<dbReference type="OrthoDB" id="65129at2"/>
<comment type="subcellular location">
    <subcellularLocation>
        <location evidence="1">Cell membrane</location>
        <topology evidence="1">Multi-pass membrane protein</topology>
    </subcellularLocation>
</comment>
<keyword evidence="10" id="KW-1185">Reference proteome</keyword>
<feature type="transmembrane region" description="Helical" evidence="7">
    <location>
        <begin position="235"/>
        <end position="255"/>
    </location>
</feature>
<evidence type="ECO:0000256" key="6">
    <source>
        <dbReference type="ARBA" id="ARBA00023136"/>
    </source>
</evidence>
<sequence>MATTRRGSFKDLNAFYVFGAFTVLVIHILGFFVQANNDYPGNYDLEALSLILLRFGRSLFIFGTGMLLFYWYKHKPMDWGTFWRKRWHNIIVPYIGWTGIYTFVKLQTFAPDVFFPTFFNSLFTGSSFYHLYYIPLFLQMNLLFMFTKGWLERHLKLPLLLIAFVLQTLVYVLFIHMPETGLLLDVNETSPLYMQALAHGYQSAQNYPYMYVFYFLLGAYAGLNPDRWRQFVKKHWVWACVICVGATLYLAHGFLVKTISYGEALNIFSPLYLVYTSSFILLFYPVSAWIGQTRLCGGWFAQLAKHNLAIYMVHPLILFLLESYVIFRLDWSTFALMLAMFVVTLPLSILVYTHKLPAWLKKRSADQTTEKEQPAYQTFHAG</sequence>
<dbReference type="GO" id="GO:0005886">
    <property type="term" value="C:plasma membrane"/>
    <property type="evidence" value="ECO:0007669"/>
    <property type="project" value="UniProtKB-SubCell"/>
</dbReference>
<dbReference type="PANTHER" id="PTHR40074:SF2">
    <property type="entry name" value="O-ACETYLTRANSFERASE WECH"/>
    <property type="match status" value="1"/>
</dbReference>
<dbReference type="Proteomes" id="UP000271031">
    <property type="component" value="Unassembled WGS sequence"/>
</dbReference>
<dbReference type="EMBL" id="RHHQ01000004">
    <property type="protein sequence ID" value="RNB91785.1"/>
    <property type="molecule type" value="Genomic_DNA"/>
</dbReference>
<feature type="transmembrane region" description="Helical" evidence="7">
    <location>
        <begin position="159"/>
        <end position="177"/>
    </location>
</feature>
<evidence type="ECO:0000256" key="5">
    <source>
        <dbReference type="ARBA" id="ARBA00022989"/>
    </source>
</evidence>
<evidence type="ECO:0000256" key="3">
    <source>
        <dbReference type="ARBA" id="ARBA00022475"/>
    </source>
</evidence>
<keyword evidence="3" id="KW-1003">Cell membrane</keyword>
<proteinExistence type="inferred from homology"/>
<dbReference type="InterPro" id="IPR002656">
    <property type="entry name" value="Acyl_transf_3_dom"/>
</dbReference>
<keyword evidence="4 7" id="KW-0812">Transmembrane</keyword>
<evidence type="ECO:0000256" key="1">
    <source>
        <dbReference type="ARBA" id="ARBA00004651"/>
    </source>
</evidence>
<accession>A0A3M8DWA5</accession>
<feature type="transmembrane region" description="Helical" evidence="7">
    <location>
        <begin position="47"/>
        <end position="71"/>
    </location>
</feature>
<feature type="transmembrane region" description="Helical" evidence="7">
    <location>
        <begin position="267"/>
        <end position="287"/>
    </location>
</feature>
<keyword evidence="9" id="KW-0012">Acyltransferase</keyword>
<evidence type="ECO:0000256" key="4">
    <source>
        <dbReference type="ARBA" id="ARBA00022692"/>
    </source>
</evidence>
<dbReference type="GO" id="GO:0009246">
    <property type="term" value="P:enterobacterial common antigen biosynthetic process"/>
    <property type="evidence" value="ECO:0007669"/>
    <property type="project" value="TreeGrafter"/>
</dbReference>
<evidence type="ECO:0000256" key="2">
    <source>
        <dbReference type="ARBA" id="ARBA00007400"/>
    </source>
</evidence>
<feature type="transmembrane region" description="Helical" evidence="7">
    <location>
        <begin position="333"/>
        <end position="353"/>
    </location>
</feature>
<evidence type="ECO:0000256" key="7">
    <source>
        <dbReference type="SAM" id="Phobius"/>
    </source>
</evidence>
<organism evidence="9 10">
    <name type="scientific">Brevibacillus fluminis</name>
    <dbReference type="NCBI Taxonomy" id="511487"/>
    <lineage>
        <taxon>Bacteria</taxon>
        <taxon>Bacillati</taxon>
        <taxon>Bacillota</taxon>
        <taxon>Bacilli</taxon>
        <taxon>Bacillales</taxon>
        <taxon>Paenibacillaceae</taxon>
        <taxon>Brevibacillus</taxon>
    </lineage>
</organism>
<feature type="transmembrane region" description="Helical" evidence="7">
    <location>
        <begin position="308"/>
        <end position="327"/>
    </location>
</feature>
<name>A0A3M8DWA5_9BACL</name>
<reference evidence="9 10" key="1">
    <citation type="submission" date="2018-10" db="EMBL/GenBank/DDBJ databases">
        <title>Phylogenomics of Brevibacillus.</title>
        <authorList>
            <person name="Dunlap C."/>
        </authorList>
    </citation>
    <scope>NUCLEOTIDE SEQUENCE [LARGE SCALE GENOMIC DNA]</scope>
    <source>
        <strain evidence="9 10">JCM 15716</strain>
    </source>
</reference>
<comment type="similarity">
    <text evidence="2">Belongs to the acyltransferase 3 family.</text>
</comment>
<feature type="transmembrane region" description="Helical" evidence="7">
    <location>
        <begin position="91"/>
        <end position="110"/>
    </location>
</feature>
<dbReference type="Pfam" id="PF01757">
    <property type="entry name" value="Acyl_transf_3"/>
    <property type="match status" value="1"/>
</dbReference>
<keyword evidence="9" id="KW-0808">Transferase</keyword>
<protein>
    <submittedName>
        <fullName evidence="9">Acyltransferase</fullName>
    </submittedName>
</protein>
<evidence type="ECO:0000259" key="8">
    <source>
        <dbReference type="Pfam" id="PF01757"/>
    </source>
</evidence>
<keyword evidence="6 7" id="KW-0472">Membrane</keyword>
<comment type="caution">
    <text evidence="9">The sequence shown here is derived from an EMBL/GenBank/DDBJ whole genome shotgun (WGS) entry which is preliminary data.</text>
</comment>
<evidence type="ECO:0000313" key="9">
    <source>
        <dbReference type="EMBL" id="RNB91785.1"/>
    </source>
</evidence>
<dbReference type="PANTHER" id="PTHR40074">
    <property type="entry name" value="O-ACETYLTRANSFERASE WECH"/>
    <property type="match status" value="1"/>
</dbReference>